<evidence type="ECO:0000313" key="2">
    <source>
        <dbReference type="Proteomes" id="UP000254343"/>
    </source>
</evidence>
<dbReference type="EMBL" id="UIGB01000001">
    <property type="protein sequence ID" value="SUU86692.1"/>
    <property type="molecule type" value="Genomic_DNA"/>
</dbReference>
<dbReference type="AlphaFoldDB" id="A0A380WCP4"/>
<reference evidence="1 2" key="1">
    <citation type="submission" date="2018-06" db="EMBL/GenBank/DDBJ databases">
        <authorList>
            <consortium name="Pathogen Informatics"/>
            <person name="Doyle S."/>
        </authorList>
    </citation>
    <scope>NUCLEOTIDE SEQUENCE [LARGE SCALE GENOMIC DNA]</scope>
    <source>
        <strain evidence="1 2">NCTC12722</strain>
    </source>
</reference>
<sequence>MMEPLTDDELAGTVFRNRQRTSTKSGILKASACRQFAKALYNSGINKFADITDERIANAEIAVRMIKGQNISFDYFKLLAGAQMVKPDRMIIRFAEEASGIPSITPTVAKQATIAAAAILNKEFPHIDVRLLDSELWSFESLKSAATTRKRT</sequence>
<evidence type="ECO:0000313" key="1">
    <source>
        <dbReference type="EMBL" id="SUU86692.1"/>
    </source>
</evidence>
<organism evidence="1 2">
    <name type="scientific">Afipia felis</name>
    <name type="common">Cat scratch disease bacillus</name>
    <dbReference type="NCBI Taxonomy" id="1035"/>
    <lineage>
        <taxon>Bacteria</taxon>
        <taxon>Pseudomonadati</taxon>
        <taxon>Pseudomonadota</taxon>
        <taxon>Alphaproteobacteria</taxon>
        <taxon>Hyphomicrobiales</taxon>
        <taxon>Nitrobacteraceae</taxon>
        <taxon>Afipia</taxon>
    </lineage>
</organism>
<accession>A0A380WCP4</accession>
<dbReference type="Proteomes" id="UP000254343">
    <property type="component" value="Unassembled WGS sequence"/>
</dbReference>
<name>A0A380WCP4_AFIFE</name>
<protein>
    <submittedName>
        <fullName evidence="1">Uncharacterized protein</fullName>
    </submittedName>
</protein>
<gene>
    <name evidence="1" type="ORF">NCTC12722_03922</name>
</gene>
<proteinExistence type="predicted"/>